<feature type="domain" description="Methyltransferase" evidence="1">
    <location>
        <begin position="58"/>
        <end position="148"/>
    </location>
</feature>
<evidence type="ECO:0000313" key="2">
    <source>
        <dbReference type="EMBL" id="MBM9475353.1"/>
    </source>
</evidence>
<dbReference type="GO" id="GO:0032259">
    <property type="term" value="P:methylation"/>
    <property type="evidence" value="ECO:0007669"/>
    <property type="project" value="UniProtKB-KW"/>
</dbReference>
<dbReference type="Pfam" id="PF13649">
    <property type="entry name" value="Methyltransf_25"/>
    <property type="match status" value="1"/>
</dbReference>
<sequence length="218" mass="23095">MTDRVGHRPTDRWGLVRAAYDTVAGSYADLVRIDEAEADLDLAMLAGFVARTAGRGPVLDAGCGPGRVTRHLADRGVRAFGVDLSPEMVRIARGLHPDLAFAAASIDALPVASGSAAGVLAWYSVIHTPPVDLPVVVGELLRVLAPGGWLLVAGQSGTGSRHIARGYGHDLDLTAYLHTADELARVIAAHGGTVRVRMTRGAERTERHEQAFVLAQRD</sequence>
<keyword evidence="2" id="KW-0489">Methyltransferase</keyword>
<gene>
    <name evidence="2" type="ORF">JL107_02735</name>
</gene>
<dbReference type="InterPro" id="IPR041698">
    <property type="entry name" value="Methyltransf_25"/>
</dbReference>
<dbReference type="RefSeq" id="WP_205255512.1">
    <property type="nucleotide sequence ID" value="NZ_BAAAPV010000001.1"/>
</dbReference>
<dbReference type="SUPFAM" id="SSF53335">
    <property type="entry name" value="S-adenosyl-L-methionine-dependent methyltransferases"/>
    <property type="match status" value="1"/>
</dbReference>
<keyword evidence="3" id="KW-1185">Reference proteome</keyword>
<evidence type="ECO:0000313" key="3">
    <source>
        <dbReference type="Proteomes" id="UP000663801"/>
    </source>
</evidence>
<dbReference type="PANTHER" id="PTHR43591">
    <property type="entry name" value="METHYLTRANSFERASE"/>
    <property type="match status" value="1"/>
</dbReference>
<dbReference type="InterPro" id="IPR029063">
    <property type="entry name" value="SAM-dependent_MTases_sf"/>
</dbReference>
<protein>
    <submittedName>
        <fullName evidence="2">Class I SAM-dependent methyltransferase</fullName>
    </submittedName>
</protein>
<accession>A0A938YIH1</accession>
<proteinExistence type="predicted"/>
<dbReference type="AlphaFoldDB" id="A0A938YIH1"/>
<comment type="caution">
    <text evidence="2">The sequence shown here is derived from an EMBL/GenBank/DDBJ whole genome shotgun (WGS) entry which is preliminary data.</text>
</comment>
<dbReference type="GO" id="GO:0008168">
    <property type="term" value="F:methyltransferase activity"/>
    <property type="evidence" value="ECO:0007669"/>
    <property type="project" value="UniProtKB-KW"/>
</dbReference>
<dbReference type="CDD" id="cd02440">
    <property type="entry name" value="AdoMet_MTases"/>
    <property type="match status" value="1"/>
</dbReference>
<evidence type="ECO:0000259" key="1">
    <source>
        <dbReference type="Pfam" id="PF13649"/>
    </source>
</evidence>
<dbReference type="EMBL" id="JAERWL010000003">
    <property type="protein sequence ID" value="MBM9475353.1"/>
    <property type="molecule type" value="Genomic_DNA"/>
</dbReference>
<organism evidence="2 3">
    <name type="scientific">Nakamurella flavida</name>
    <dbReference type="NCBI Taxonomy" id="363630"/>
    <lineage>
        <taxon>Bacteria</taxon>
        <taxon>Bacillati</taxon>
        <taxon>Actinomycetota</taxon>
        <taxon>Actinomycetes</taxon>
        <taxon>Nakamurellales</taxon>
        <taxon>Nakamurellaceae</taxon>
        <taxon>Nakamurella</taxon>
    </lineage>
</organism>
<dbReference type="Gene3D" id="3.40.50.150">
    <property type="entry name" value="Vaccinia Virus protein VP39"/>
    <property type="match status" value="1"/>
</dbReference>
<dbReference type="Proteomes" id="UP000663801">
    <property type="component" value="Unassembled WGS sequence"/>
</dbReference>
<reference evidence="2" key="1">
    <citation type="submission" date="2021-01" db="EMBL/GenBank/DDBJ databases">
        <title>KCTC 19127 draft genome.</title>
        <authorList>
            <person name="An D."/>
        </authorList>
    </citation>
    <scope>NUCLEOTIDE SEQUENCE</scope>
    <source>
        <strain evidence="2">KCTC 19127</strain>
    </source>
</reference>
<keyword evidence="2" id="KW-0808">Transferase</keyword>
<name>A0A938YIH1_9ACTN</name>